<protein>
    <recommendedName>
        <fullName evidence="5">CU044_5270 family protein</fullName>
    </recommendedName>
</protein>
<dbReference type="NCBIfam" id="NF038083">
    <property type="entry name" value="CU044_5270_fam"/>
    <property type="match status" value="1"/>
</dbReference>
<evidence type="ECO:0000313" key="3">
    <source>
        <dbReference type="EMBL" id="GAA3835832.1"/>
    </source>
</evidence>
<dbReference type="RefSeq" id="WP_344949684.1">
    <property type="nucleotide sequence ID" value="NZ_BAAAZR010000038.1"/>
</dbReference>
<proteinExistence type="predicted"/>
<keyword evidence="4" id="KW-1185">Reference proteome</keyword>
<feature type="region of interest" description="Disordered" evidence="1">
    <location>
        <begin position="370"/>
        <end position="391"/>
    </location>
</feature>
<accession>A0ABP7J795</accession>
<sequence length="391" mass="42203">MDELSLLARALPDAPPPSAEVVEKARLRLAGAQRKPVRRGRANRRGLAWGWALGAAATTIAVVMAVVTLVSNVTAVPAPVLVPADGNDALLRLADQIAKLPDERGDYWRRSLLNNGLIRVRAGGETFNVLSSSRADLWQPRDPGDPVQVEQWEQLVRPATEADERAWRAAGLPGTVQRVCMPGTRAGDCAKVRLLRSKPSQCVYTRAVEPGGVLGDSRLGELTLADLAALPGDAEQLREKLRTFWKTRRDSPPKDSFEEFLATSSRLLELPVKPSVRAAALRLLAGLPTTKVRGSITDPLGRPGIEVTFIKSEGFTAVFGTDDEVALRYTTILDPHTGTVLAANVAIAAESTEGLAKGTVMNYQAWAPGAGWTSERPERPRGCRLSDRPLP</sequence>
<dbReference type="Proteomes" id="UP001500888">
    <property type="component" value="Unassembled WGS sequence"/>
</dbReference>
<name>A0ABP7J795_9ACTN</name>
<organism evidence="3 4">
    <name type="scientific">Sphaerisporangium flaviroseum</name>
    <dbReference type="NCBI Taxonomy" id="509199"/>
    <lineage>
        <taxon>Bacteria</taxon>
        <taxon>Bacillati</taxon>
        <taxon>Actinomycetota</taxon>
        <taxon>Actinomycetes</taxon>
        <taxon>Streptosporangiales</taxon>
        <taxon>Streptosporangiaceae</taxon>
        <taxon>Sphaerisporangium</taxon>
    </lineage>
</organism>
<keyword evidence="2" id="KW-1133">Transmembrane helix</keyword>
<feature type="transmembrane region" description="Helical" evidence="2">
    <location>
        <begin position="48"/>
        <end position="70"/>
    </location>
</feature>
<comment type="caution">
    <text evidence="3">The sequence shown here is derived from an EMBL/GenBank/DDBJ whole genome shotgun (WGS) entry which is preliminary data.</text>
</comment>
<feature type="compositionally biased region" description="Basic and acidic residues" evidence="1">
    <location>
        <begin position="375"/>
        <end position="391"/>
    </location>
</feature>
<evidence type="ECO:0000256" key="2">
    <source>
        <dbReference type="SAM" id="Phobius"/>
    </source>
</evidence>
<keyword evidence="2" id="KW-0472">Membrane</keyword>
<evidence type="ECO:0000313" key="4">
    <source>
        <dbReference type="Proteomes" id="UP001500888"/>
    </source>
</evidence>
<gene>
    <name evidence="3" type="ORF">GCM10022226_66850</name>
</gene>
<dbReference type="InterPro" id="IPR047789">
    <property type="entry name" value="CU044_5270-like"/>
</dbReference>
<dbReference type="EMBL" id="BAAAZR010000038">
    <property type="protein sequence ID" value="GAA3835832.1"/>
    <property type="molecule type" value="Genomic_DNA"/>
</dbReference>
<keyword evidence="2" id="KW-0812">Transmembrane</keyword>
<evidence type="ECO:0008006" key="5">
    <source>
        <dbReference type="Google" id="ProtNLM"/>
    </source>
</evidence>
<evidence type="ECO:0000256" key="1">
    <source>
        <dbReference type="SAM" id="MobiDB-lite"/>
    </source>
</evidence>
<reference evidence="4" key="1">
    <citation type="journal article" date="2019" name="Int. J. Syst. Evol. Microbiol.">
        <title>The Global Catalogue of Microorganisms (GCM) 10K type strain sequencing project: providing services to taxonomists for standard genome sequencing and annotation.</title>
        <authorList>
            <consortium name="The Broad Institute Genomics Platform"/>
            <consortium name="The Broad Institute Genome Sequencing Center for Infectious Disease"/>
            <person name="Wu L."/>
            <person name="Ma J."/>
        </authorList>
    </citation>
    <scope>NUCLEOTIDE SEQUENCE [LARGE SCALE GENOMIC DNA]</scope>
    <source>
        <strain evidence="4">JCM 16908</strain>
    </source>
</reference>